<keyword evidence="3" id="KW-0804">Transcription</keyword>
<keyword evidence="1" id="KW-0805">Transcription regulation</keyword>
<dbReference type="OrthoDB" id="5171752at2"/>
<evidence type="ECO:0000313" key="5">
    <source>
        <dbReference type="EMBL" id="EXG79460.1"/>
    </source>
</evidence>
<dbReference type="SMART" id="SM00354">
    <property type="entry name" value="HTH_LACI"/>
    <property type="match status" value="1"/>
</dbReference>
<dbReference type="CDD" id="cd01392">
    <property type="entry name" value="HTH_LacI"/>
    <property type="match status" value="1"/>
</dbReference>
<organism evidence="5 6">
    <name type="scientific">Cryptosporangium arvum DSM 44712</name>
    <dbReference type="NCBI Taxonomy" id="927661"/>
    <lineage>
        <taxon>Bacteria</taxon>
        <taxon>Bacillati</taxon>
        <taxon>Actinomycetota</taxon>
        <taxon>Actinomycetes</taxon>
        <taxon>Cryptosporangiales</taxon>
        <taxon>Cryptosporangiaceae</taxon>
        <taxon>Cryptosporangium</taxon>
    </lineage>
</organism>
<dbReference type="Pfam" id="PF00356">
    <property type="entry name" value="LacI"/>
    <property type="match status" value="1"/>
</dbReference>
<dbReference type="CDD" id="cd06279">
    <property type="entry name" value="PBP1_LacI-like"/>
    <property type="match status" value="1"/>
</dbReference>
<sequence length="358" mass="38198">MMAQRQPRRTATLASLAAELGVSRTTVSNAYNRPDQLSPQLRQRVLEAAKRLGYPGPDPLARSLRTRRAGAIGLLLTEALSYAFRDPAAVEFLEGLARECEDAKTGLLLVPAVPGAGTDPALAAAAAVDGFIVYSLPNDDPHLDAALARPVPTVIVDEPLNASGADYVGIDDRAAAAKAGAHLAELGHHKIGIICSRISSQRGPGGQATPERQRSSPYDVVRLRLDGLFDGLQLDREDVPVWECWENTIDSAAAAAKEMLDAYPELTAVACTTDVLALGTMQAVRESGRSVPDDVSVTGFDDIPEAGASGLTTVHQSHAEKGRAAWRLLSRDDRDETPTMRATIPTELRVRQTTSRLA</sequence>
<dbReference type="SUPFAM" id="SSF53822">
    <property type="entry name" value="Periplasmic binding protein-like I"/>
    <property type="match status" value="1"/>
</dbReference>
<dbReference type="Gene3D" id="3.40.50.2300">
    <property type="match status" value="2"/>
</dbReference>
<dbReference type="PANTHER" id="PTHR30146:SF138">
    <property type="entry name" value="TRANSCRIPTIONAL REGULATORY PROTEIN"/>
    <property type="match status" value="1"/>
</dbReference>
<dbReference type="PATRIC" id="fig|927661.3.peg.482"/>
<gene>
    <name evidence="5" type="ORF">CryarDRAFT_0498</name>
</gene>
<dbReference type="GO" id="GO:0003700">
    <property type="term" value="F:DNA-binding transcription factor activity"/>
    <property type="evidence" value="ECO:0007669"/>
    <property type="project" value="TreeGrafter"/>
</dbReference>
<dbReference type="RefSeq" id="WP_035848123.1">
    <property type="nucleotide sequence ID" value="NZ_KK073874.1"/>
</dbReference>
<accession>A0A010YGR2</accession>
<feature type="domain" description="HTH lacI-type" evidence="4">
    <location>
        <begin position="11"/>
        <end position="66"/>
    </location>
</feature>
<dbReference type="AlphaFoldDB" id="A0A010YGR2"/>
<dbReference type="InterPro" id="IPR000843">
    <property type="entry name" value="HTH_LacI"/>
</dbReference>
<proteinExistence type="predicted"/>
<dbReference type="PANTHER" id="PTHR30146">
    <property type="entry name" value="LACI-RELATED TRANSCRIPTIONAL REPRESSOR"/>
    <property type="match status" value="1"/>
</dbReference>
<dbReference type="Pfam" id="PF13377">
    <property type="entry name" value="Peripla_BP_3"/>
    <property type="match status" value="1"/>
</dbReference>
<dbReference type="HOGENOM" id="CLU_037628_6_1_11"/>
<dbReference type="EMBL" id="JFBT01000001">
    <property type="protein sequence ID" value="EXG79460.1"/>
    <property type="molecule type" value="Genomic_DNA"/>
</dbReference>
<evidence type="ECO:0000259" key="4">
    <source>
        <dbReference type="PROSITE" id="PS50932"/>
    </source>
</evidence>
<reference evidence="5 6" key="1">
    <citation type="submission" date="2013-07" db="EMBL/GenBank/DDBJ databases">
        <authorList>
            <consortium name="DOE Joint Genome Institute"/>
            <person name="Eisen J."/>
            <person name="Huntemann M."/>
            <person name="Han J."/>
            <person name="Chen A."/>
            <person name="Kyrpides N."/>
            <person name="Mavromatis K."/>
            <person name="Markowitz V."/>
            <person name="Palaniappan K."/>
            <person name="Ivanova N."/>
            <person name="Schaumberg A."/>
            <person name="Pati A."/>
            <person name="Liolios K."/>
            <person name="Nordberg H.P."/>
            <person name="Cantor M.N."/>
            <person name="Hua S.X."/>
            <person name="Woyke T."/>
        </authorList>
    </citation>
    <scope>NUCLEOTIDE SEQUENCE [LARGE SCALE GENOMIC DNA]</scope>
    <source>
        <strain evidence="5 6">DSM 44712</strain>
    </source>
</reference>
<dbReference type="SUPFAM" id="SSF47413">
    <property type="entry name" value="lambda repressor-like DNA-binding domains"/>
    <property type="match status" value="1"/>
</dbReference>
<evidence type="ECO:0000256" key="2">
    <source>
        <dbReference type="ARBA" id="ARBA00023125"/>
    </source>
</evidence>
<protein>
    <submittedName>
        <fullName evidence="5">Transcriptional regulator</fullName>
    </submittedName>
</protein>
<evidence type="ECO:0000256" key="1">
    <source>
        <dbReference type="ARBA" id="ARBA00023015"/>
    </source>
</evidence>
<dbReference type="InterPro" id="IPR010982">
    <property type="entry name" value="Lambda_DNA-bd_dom_sf"/>
</dbReference>
<keyword evidence="2" id="KW-0238">DNA-binding</keyword>
<dbReference type="Gene3D" id="1.10.260.40">
    <property type="entry name" value="lambda repressor-like DNA-binding domains"/>
    <property type="match status" value="1"/>
</dbReference>
<dbReference type="Proteomes" id="UP000021053">
    <property type="component" value="Unassembled WGS sequence"/>
</dbReference>
<keyword evidence="6" id="KW-1185">Reference proteome</keyword>
<name>A0A010YGR2_9ACTN</name>
<evidence type="ECO:0000313" key="6">
    <source>
        <dbReference type="Proteomes" id="UP000021053"/>
    </source>
</evidence>
<evidence type="ECO:0000256" key="3">
    <source>
        <dbReference type="ARBA" id="ARBA00023163"/>
    </source>
</evidence>
<dbReference type="GO" id="GO:0000976">
    <property type="term" value="F:transcription cis-regulatory region binding"/>
    <property type="evidence" value="ECO:0007669"/>
    <property type="project" value="TreeGrafter"/>
</dbReference>
<dbReference type="InterPro" id="IPR046335">
    <property type="entry name" value="LacI/GalR-like_sensor"/>
</dbReference>
<dbReference type="PROSITE" id="PS50932">
    <property type="entry name" value="HTH_LACI_2"/>
    <property type="match status" value="1"/>
</dbReference>
<comment type="caution">
    <text evidence="5">The sequence shown here is derived from an EMBL/GenBank/DDBJ whole genome shotgun (WGS) entry which is preliminary data.</text>
</comment>
<dbReference type="InterPro" id="IPR028082">
    <property type="entry name" value="Peripla_BP_I"/>
</dbReference>